<protein>
    <submittedName>
        <fullName evidence="3">BTB/POZ protein</fullName>
    </submittedName>
</protein>
<comment type="caution">
    <text evidence="2">The sequence shown here is derived from an EMBL/GenBank/DDBJ whole genome shotgun (WGS) entry which is preliminary data.</text>
</comment>
<accession>A0A2Z6QQ91</accession>
<dbReference type="PANTHER" id="PTHR14499:SF136">
    <property type="entry name" value="GH08630P"/>
    <property type="match status" value="1"/>
</dbReference>
<dbReference type="EMBL" id="BLAL01000005">
    <property type="protein sequence ID" value="GES72977.1"/>
    <property type="molecule type" value="Genomic_DNA"/>
</dbReference>
<dbReference type="OrthoDB" id="10025005at2759"/>
<evidence type="ECO:0000313" key="2">
    <source>
        <dbReference type="EMBL" id="GBB92247.1"/>
    </source>
</evidence>
<dbReference type="Pfam" id="PF02214">
    <property type="entry name" value="BTB_2"/>
    <property type="match status" value="1"/>
</dbReference>
<dbReference type="AlphaFoldDB" id="A0A2Z6QQ91"/>
<dbReference type="Proteomes" id="UP000247702">
    <property type="component" value="Unassembled WGS sequence"/>
</dbReference>
<feature type="domain" description="BTB" evidence="1">
    <location>
        <begin position="12"/>
        <end position="83"/>
    </location>
</feature>
<dbReference type="PANTHER" id="PTHR14499">
    <property type="entry name" value="POTASSIUM CHANNEL TETRAMERIZATION DOMAIN-CONTAINING"/>
    <property type="match status" value="1"/>
</dbReference>
<dbReference type="GO" id="GO:0051260">
    <property type="term" value="P:protein homooligomerization"/>
    <property type="evidence" value="ECO:0007669"/>
    <property type="project" value="InterPro"/>
</dbReference>
<dbReference type="InterPro" id="IPR000210">
    <property type="entry name" value="BTB/POZ_dom"/>
</dbReference>
<evidence type="ECO:0000313" key="3">
    <source>
        <dbReference type="EMBL" id="GES72977.1"/>
    </source>
</evidence>
<dbReference type="InterPro" id="IPR011333">
    <property type="entry name" value="SKP1/BTB/POZ_sf"/>
</dbReference>
<evidence type="ECO:0000313" key="4">
    <source>
        <dbReference type="Proteomes" id="UP000247702"/>
    </source>
</evidence>
<evidence type="ECO:0000259" key="1">
    <source>
        <dbReference type="PROSITE" id="PS50097"/>
    </source>
</evidence>
<keyword evidence="4" id="KW-1185">Reference proteome</keyword>
<reference evidence="3" key="2">
    <citation type="submission" date="2019-10" db="EMBL/GenBank/DDBJ databases">
        <title>Conservation and host-specific expression of non-tandemly repeated heterogenous ribosome RNA gene in arbuscular mycorrhizal fungi.</title>
        <authorList>
            <person name="Maeda T."/>
            <person name="Kobayashi Y."/>
            <person name="Nakagawa T."/>
            <person name="Ezawa T."/>
            <person name="Yamaguchi K."/>
            <person name="Bino T."/>
            <person name="Nishimoto Y."/>
            <person name="Shigenobu S."/>
            <person name="Kawaguchi M."/>
        </authorList>
    </citation>
    <scope>NUCLEOTIDE SEQUENCE</scope>
    <source>
        <strain evidence="3">HR1</strain>
    </source>
</reference>
<organism evidence="2 4">
    <name type="scientific">Rhizophagus clarus</name>
    <dbReference type="NCBI Taxonomy" id="94130"/>
    <lineage>
        <taxon>Eukaryota</taxon>
        <taxon>Fungi</taxon>
        <taxon>Fungi incertae sedis</taxon>
        <taxon>Mucoromycota</taxon>
        <taxon>Glomeromycotina</taxon>
        <taxon>Glomeromycetes</taxon>
        <taxon>Glomerales</taxon>
        <taxon>Glomeraceae</taxon>
        <taxon>Rhizophagus</taxon>
    </lineage>
</organism>
<dbReference type="PROSITE" id="PS50097">
    <property type="entry name" value="BTB"/>
    <property type="match status" value="1"/>
</dbReference>
<reference evidence="2 4" key="1">
    <citation type="submission" date="2017-11" db="EMBL/GenBank/DDBJ databases">
        <title>The genome of Rhizophagus clarus HR1 reveals common genetic basis of auxotrophy among arbuscular mycorrhizal fungi.</title>
        <authorList>
            <person name="Kobayashi Y."/>
        </authorList>
    </citation>
    <scope>NUCLEOTIDE SEQUENCE [LARGE SCALE GENOMIC DNA]</scope>
    <source>
        <strain evidence="2 4">HR1</strain>
    </source>
</reference>
<dbReference type="STRING" id="94130.A0A2Z6QQ91"/>
<dbReference type="EMBL" id="BEXD01001101">
    <property type="protein sequence ID" value="GBB92247.1"/>
    <property type="molecule type" value="Genomic_DNA"/>
</dbReference>
<dbReference type="SUPFAM" id="SSF54695">
    <property type="entry name" value="POZ domain"/>
    <property type="match status" value="1"/>
</dbReference>
<name>A0A2Z6QQ91_9GLOM</name>
<proteinExistence type="predicted"/>
<gene>
    <name evidence="3" type="ORF">RCL2_000052000</name>
    <name evidence="2" type="ORF">RclHR1_01990019</name>
</gene>
<dbReference type="CDD" id="cd18316">
    <property type="entry name" value="BTB_POZ_KCTD-like"/>
    <property type="match status" value="1"/>
</dbReference>
<dbReference type="InterPro" id="IPR003131">
    <property type="entry name" value="T1-type_BTB"/>
</dbReference>
<dbReference type="Proteomes" id="UP000615446">
    <property type="component" value="Unassembled WGS sequence"/>
</dbReference>
<sequence>MISRMSSSNEDERIILNVGGIKYETYKSTLAAYPNTFLGAMFQERNQQLRHPTNGNEYFFDRNGYAFRYILEFYRNGKLLLPDSKDNDISGNGLTCVSYKELLQEVDYFQIPIEDNLEDFPSNEELAKILDGFIQTLKKCIHHLKREFVKGLYQFVIVFYEVPCINISLEVINYYTAPGNNTIIKLLKPYSACAYSILDLYGDKIIDKFNSRDDLYISLIDCNVPSPAHGKVKVLHIYLDASFFDIENVLKHSKELN</sequence>
<dbReference type="Gene3D" id="3.30.710.10">
    <property type="entry name" value="Potassium Channel Kv1.1, Chain A"/>
    <property type="match status" value="1"/>
</dbReference>
<dbReference type="SMART" id="SM00225">
    <property type="entry name" value="BTB"/>
    <property type="match status" value="1"/>
</dbReference>